<feature type="compositionally biased region" description="Basic and acidic residues" evidence="2">
    <location>
        <begin position="1"/>
        <end position="15"/>
    </location>
</feature>
<keyword evidence="1" id="KW-0175">Coiled coil</keyword>
<organism evidence="3 4">
    <name type="scientific">Folsomia candida</name>
    <name type="common">Springtail</name>
    <dbReference type="NCBI Taxonomy" id="158441"/>
    <lineage>
        <taxon>Eukaryota</taxon>
        <taxon>Metazoa</taxon>
        <taxon>Ecdysozoa</taxon>
        <taxon>Arthropoda</taxon>
        <taxon>Hexapoda</taxon>
        <taxon>Collembola</taxon>
        <taxon>Entomobryomorpha</taxon>
        <taxon>Isotomoidea</taxon>
        <taxon>Isotomidae</taxon>
        <taxon>Proisotominae</taxon>
        <taxon>Folsomia</taxon>
    </lineage>
</organism>
<feature type="region of interest" description="Disordered" evidence="2">
    <location>
        <begin position="403"/>
        <end position="422"/>
    </location>
</feature>
<dbReference type="OrthoDB" id="419333at2759"/>
<feature type="compositionally biased region" description="Polar residues" evidence="2">
    <location>
        <begin position="404"/>
        <end position="422"/>
    </location>
</feature>
<feature type="region of interest" description="Disordered" evidence="2">
    <location>
        <begin position="218"/>
        <end position="237"/>
    </location>
</feature>
<dbReference type="OMA" id="NSAPMNE"/>
<dbReference type="GO" id="GO:0005739">
    <property type="term" value="C:mitochondrion"/>
    <property type="evidence" value="ECO:0007669"/>
    <property type="project" value="TreeGrafter"/>
</dbReference>
<dbReference type="InterPro" id="IPR018881">
    <property type="entry name" value="C2orf69_mit"/>
</dbReference>
<feature type="region of interest" description="Disordered" evidence="2">
    <location>
        <begin position="1"/>
        <end position="42"/>
    </location>
</feature>
<proteinExistence type="predicted"/>
<sequence length="422" mass="48108">MSHLESLERKLREMSENGNSAPMNEDSGAENSSGDANSNSGNGVMCDLKIPRKFLRVLGYDGRTNDLVYCKPLSTTEDEEISVDSDSSTTNNVDARQKCLVYFGGDMQDFPEIMEQHKEHRDRGYICWNLEATAALLQKQFPTYNIVVVRPSRIQIMTFSCFDNFVNSASNTGVPDHVITHGSLQHLELLLKNLSERVEKSQQQDQILAKQIAHVSKEEEEESEVSSTTVDESLTTNGESLVVEEPEKPFNPHLDRSRISLVGFSKGCVVLNQLMYEFHYLKTLTPDDTAMSPFVSSIEDMYWLDGGHNGGKNTWITSRSLIETLCRQNIRVHVHMTPYQLTDERRPWIRKEERTFCDWLKRFNAPLKRYVHFENEPASLQQHFRLLTEFGNAEKTMEPEGNIEDSQIGTESTSYTGVLSMQ</sequence>
<feature type="compositionally biased region" description="Low complexity" evidence="2">
    <location>
        <begin position="225"/>
        <end position="236"/>
    </location>
</feature>
<evidence type="ECO:0000313" key="4">
    <source>
        <dbReference type="Proteomes" id="UP000198287"/>
    </source>
</evidence>
<dbReference type="PANTHER" id="PTHR31296">
    <property type="entry name" value="UPF0565 PROTEIN C2ORF69"/>
    <property type="match status" value="1"/>
</dbReference>
<evidence type="ECO:0000256" key="1">
    <source>
        <dbReference type="SAM" id="Coils"/>
    </source>
</evidence>
<evidence type="ECO:0000256" key="2">
    <source>
        <dbReference type="SAM" id="MobiDB-lite"/>
    </source>
</evidence>
<name>A0A226EM52_FOLCA</name>
<evidence type="ECO:0000313" key="3">
    <source>
        <dbReference type="EMBL" id="OXA58702.1"/>
    </source>
</evidence>
<feature type="compositionally biased region" description="Low complexity" evidence="2">
    <location>
        <begin position="29"/>
        <end position="42"/>
    </location>
</feature>
<reference evidence="3 4" key="1">
    <citation type="submission" date="2015-12" db="EMBL/GenBank/DDBJ databases">
        <title>The genome of Folsomia candida.</title>
        <authorList>
            <person name="Faddeeva A."/>
            <person name="Derks M.F."/>
            <person name="Anvar Y."/>
            <person name="Smit S."/>
            <person name="Van Straalen N."/>
            <person name="Roelofs D."/>
        </authorList>
    </citation>
    <scope>NUCLEOTIDE SEQUENCE [LARGE SCALE GENOMIC DNA]</scope>
    <source>
        <strain evidence="3 4">VU population</strain>
        <tissue evidence="3">Whole body</tissue>
    </source>
</reference>
<dbReference type="EMBL" id="LNIX01000003">
    <property type="protein sequence ID" value="OXA58702.1"/>
    <property type="molecule type" value="Genomic_DNA"/>
</dbReference>
<feature type="coiled-coil region" evidence="1">
    <location>
        <begin position="184"/>
        <end position="211"/>
    </location>
</feature>
<dbReference type="Pfam" id="PF10561">
    <property type="entry name" value="C2orf69"/>
    <property type="match status" value="1"/>
</dbReference>
<dbReference type="Proteomes" id="UP000198287">
    <property type="component" value="Unassembled WGS sequence"/>
</dbReference>
<comment type="caution">
    <text evidence="3">The sequence shown here is derived from an EMBL/GenBank/DDBJ whole genome shotgun (WGS) entry which is preliminary data.</text>
</comment>
<protein>
    <submittedName>
        <fullName evidence="3">Uncharacterized protein</fullName>
    </submittedName>
</protein>
<dbReference type="AlphaFoldDB" id="A0A226EM52"/>
<gene>
    <name evidence="3" type="ORF">Fcan01_08449</name>
</gene>
<accession>A0A226EM52</accession>
<dbReference type="PANTHER" id="PTHR31296:SF1">
    <property type="entry name" value="MITOCHONDRIAL PROTEIN C2ORF69"/>
    <property type="match status" value="1"/>
</dbReference>
<keyword evidence="4" id="KW-1185">Reference proteome</keyword>